<dbReference type="Gene3D" id="2.30.38.10">
    <property type="entry name" value="Luciferase, Domain 3"/>
    <property type="match status" value="1"/>
</dbReference>
<keyword evidence="3" id="KW-0597">Phosphoprotein</keyword>
<comment type="cofactor">
    <cofactor evidence="1">
        <name>pantetheine 4'-phosphate</name>
        <dbReference type="ChEBI" id="CHEBI:47942"/>
    </cofactor>
</comment>
<dbReference type="EMBL" id="JBHTGL010000008">
    <property type="protein sequence ID" value="MFD0624441.1"/>
    <property type="molecule type" value="Genomic_DNA"/>
</dbReference>
<dbReference type="InterPro" id="IPR006162">
    <property type="entry name" value="Ppantetheine_attach_site"/>
</dbReference>
<dbReference type="InterPro" id="IPR025110">
    <property type="entry name" value="AMP-bd_C"/>
</dbReference>
<dbReference type="Gene3D" id="3.40.50.980">
    <property type="match status" value="2"/>
</dbReference>
<keyword evidence="2" id="KW-0596">Phosphopantetheine</keyword>
<dbReference type="NCBIfam" id="TIGR01720">
    <property type="entry name" value="NRPS-para261"/>
    <property type="match status" value="1"/>
</dbReference>
<dbReference type="Gene3D" id="3.30.559.10">
    <property type="entry name" value="Chloramphenicol acetyltransferase-like domain"/>
    <property type="match status" value="3"/>
</dbReference>
<dbReference type="Pfam" id="PF13193">
    <property type="entry name" value="AMP-binding_C"/>
    <property type="match status" value="2"/>
</dbReference>
<dbReference type="InterPro" id="IPR023213">
    <property type="entry name" value="CAT-like_dom_sf"/>
</dbReference>
<dbReference type="InterPro" id="IPR036736">
    <property type="entry name" value="ACP-like_sf"/>
</dbReference>
<evidence type="ECO:0000313" key="8">
    <source>
        <dbReference type="Proteomes" id="UP001596915"/>
    </source>
</evidence>
<name>A0ABW2WUY5_9ACTN</name>
<dbReference type="InterPro" id="IPR010071">
    <property type="entry name" value="AA_adenyl_dom"/>
</dbReference>
<dbReference type="SUPFAM" id="SSF52777">
    <property type="entry name" value="CoA-dependent acyltransferases"/>
    <property type="match status" value="5"/>
</dbReference>
<protein>
    <submittedName>
        <fullName evidence="7">Amino acid adenylation domain-containing protein</fullName>
    </submittedName>
</protein>
<keyword evidence="8" id="KW-1185">Reference proteome</keyword>
<dbReference type="Gene3D" id="3.30.300.30">
    <property type="match status" value="2"/>
</dbReference>
<evidence type="ECO:0000256" key="3">
    <source>
        <dbReference type="ARBA" id="ARBA00022553"/>
    </source>
</evidence>
<dbReference type="InterPro" id="IPR020845">
    <property type="entry name" value="AMP-binding_CS"/>
</dbReference>
<feature type="domain" description="Carrier" evidence="6">
    <location>
        <begin position="505"/>
        <end position="579"/>
    </location>
</feature>
<dbReference type="SMART" id="SM00823">
    <property type="entry name" value="PKS_PP"/>
    <property type="match status" value="2"/>
</dbReference>
<keyword evidence="5" id="KW-0045">Antibiotic biosynthesis</keyword>
<evidence type="ECO:0000256" key="4">
    <source>
        <dbReference type="ARBA" id="ARBA00022737"/>
    </source>
</evidence>
<dbReference type="Gene3D" id="3.30.559.30">
    <property type="entry name" value="Nonribosomal peptide synthetase, condensation domain"/>
    <property type="match status" value="2"/>
</dbReference>
<dbReference type="InterPro" id="IPR045851">
    <property type="entry name" value="AMP-bd_C_sf"/>
</dbReference>
<dbReference type="PROSITE" id="PS50075">
    <property type="entry name" value="CARRIER"/>
    <property type="match status" value="2"/>
</dbReference>
<dbReference type="SUPFAM" id="SSF47336">
    <property type="entry name" value="ACP-like"/>
    <property type="match status" value="2"/>
</dbReference>
<dbReference type="InterPro" id="IPR000873">
    <property type="entry name" value="AMP-dep_synth/lig_dom"/>
</dbReference>
<dbReference type="Gene3D" id="1.10.1200.10">
    <property type="entry name" value="ACP-like"/>
    <property type="match status" value="2"/>
</dbReference>
<accession>A0ABW2WUY5</accession>
<dbReference type="PANTHER" id="PTHR45527">
    <property type="entry name" value="NONRIBOSOMAL PEPTIDE SYNTHETASE"/>
    <property type="match status" value="1"/>
</dbReference>
<sequence>MLTDVFAEQVARAPEAVALVCGDERTTYGELDARTSRLAHALRTHGVGPETRVGVCLPRGTEPIVALLAVLKAGGVFVPLDTSYPAERLSYMVQDSGVELLLADASTAATVPGVGTPVLLLAELEDLAAVCSKGIQSPPQVALAPQNAAYVFYTSGSTGRPKGIVLPHAGVLRVARDPRLGTTAADVVGQFATLSFDASALEIWSAFANGAALVVSTARVLSVEELGTLLHGRGVTVAWLTAGLFHEVVDTDVTMLSGLRLLMAGGDALAPQHCRTVLERLPQVRLVNGYGPTETTVFAAVHPVEVGSVGASVPIGSPLGRTGAYVLDNWLRPVPAGAAGELYIAGEGVARGYVGHPGLTAGRFLPSPFGGPGERMYRTGDVVRWLPDGQLEFVGRADHQVKVRGFRIEIGEIESALAAHPDVTQAVVTVREGRNGAKRLVGYVVGDRVDHAGMREFVAKSLPDYMIPTAFVVVGTFPLTANGKVDRRALPEPDLGTALAKDHVAPRTRTERIVARAWGDVLGVERVGVQDNFFELGGDSILSIQVVSRLRRAGLVVSPQDVLVRQTVAGVAAVAREAGAVDAGPAVTGPVVLSPIQEWFLETRTVAPDHFGMSMHVRLAGGVDQEVLARAVPVVLSHHEGLWVRFSRTAEGWRQRAGGPVRVVVERGVGGVVQEGFRLEGGPLVRVVLSGDRLLIAVHHMVVDGVSWRILLEDIAVAYRQLAAGEDVVLDETSLSFPAWTARLAAHDFSGQAEYWTEVLASTEPLFDDVPAGTNTVADTAIETVTLSRAETEALLQRVPSVFRTQVNDVLLAALGRVLGEWSGRDRILVDVEGHGREEAVIGADVSRTVGWFTSIYPVALGSSGDWREQIRSTKEMLRAVPDRGIGFGALRHLHGADLADPAQISFNYLGRYDAMGDPDVFAGMLPVDGDHAPADERPHVWDVVGRVQDGQLRIDLHHPAAAHDAARAREFAARYRDALREAVAYCLTDGTGGRTPSDFPLVAWDQATVDRVVGTGRGIADVHPLSPMQQGLLFHSLEDDSGTAYVEQMSFVLEGADDPQRLAAAWQEAVNASDALRVSVVWDQADEPAALVHERVEIPVHTEDWTALDAAARAERLADLRRGDFHTIRLGHAPLMRLSLATLGGTRVQLVWTFHHLLLDGWSTPQLLDDVFTRYAGGTPQVRAPYRDYLAWLDARDTDADRTHWRTVLAGYDTALTLPADPDAGPADGIRHLDVALPGTLPTEIGEFARRHRLTVNAVIQGAWALLLSACSGRNDIVFGATTSGRPADLAEAEGMLGLFINTVPVRTVLDPATPVVQWLQQLQAEQWESRAHEYLSLPELTALADLPAGTRLFESVLVFENYPVADDLAARHGLAVTEADAAVQGGDYPLSLTAFTGRQLVGDNAPGVSLRVSYDPAVFGDTAARRLSERLATLLRGLLDEESLARIPLLTPAERDRFTAGTASGPAGRPRPTVTLPGLFEAQAARRPEAPAVVDGGTVLSYGELDARANGLAHRLAGSGIGPETVVGVSLPRGVDWLVSLLAVAKTGAVYLPLDPAHPADRLAFMAADAGARLVLGNSAAPELNAVDFLALGPETSPVPPVRPGHPDAAAYLIYTSGSTGTPKGVAVTHRGLRDLGAAHARALDLDGDSRILQSVSLGFDVAMGDLVNAWTVGAALVLAGPDQTVGEPLARLLEEQRITHAMLPLAALSTLPDIPLPHLRALVSGGEAMPAEIPARWAPGRILVNAYGPTETTVAATLSDPLAPATATPPIGRAIDGARAFVLDGWLRPVPDGTAGELHLAGPGVARGYAGRPGLTASAFVANPFTGGRMYRTGDLVRRRTDGQLEFLGRTDHQVKVRGHRIEPGEVEAALTRHPAVSQAVAVVREDQPGTRRLVGYAVADGAHPAELREFVARSLPEYMVPAVCVVLDAFPLNANGKVDRKALPAPDLSTLVREYIAPATEAERAVATVFAEVLGAERIGAADDFFGLGGDSLLSIQAVSRLRRAGYPAAVRTLFDHPTVAALAVEIGAADDLPGAFGPDAPPAPAARDGGALPLSYAQRRLWFAAELDPESTEYNSGGALRLTGPLDLAALRGALDALVARHEPLRTTFAEADGEAVQLIGPAAPVDLPVVRCAPADVPGRIRAGLGVVFDLRTGPLLRPPCSRSPTRSTSWSSRCTT</sequence>
<feature type="domain" description="Carrier" evidence="6">
    <location>
        <begin position="1961"/>
        <end position="2035"/>
    </location>
</feature>
<dbReference type="PANTHER" id="PTHR45527:SF1">
    <property type="entry name" value="FATTY ACID SYNTHASE"/>
    <property type="match status" value="1"/>
</dbReference>
<dbReference type="InterPro" id="IPR010060">
    <property type="entry name" value="NRPS_synth"/>
</dbReference>
<dbReference type="Pfam" id="PF00501">
    <property type="entry name" value="AMP-binding"/>
    <property type="match status" value="2"/>
</dbReference>
<keyword evidence="4" id="KW-0677">Repeat</keyword>
<evidence type="ECO:0000256" key="1">
    <source>
        <dbReference type="ARBA" id="ARBA00001957"/>
    </source>
</evidence>
<dbReference type="InterPro" id="IPR042099">
    <property type="entry name" value="ANL_N_sf"/>
</dbReference>
<dbReference type="CDD" id="cd19543">
    <property type="entry name" value="DCL_NRPS"/>
    <property type="match status" value="1"/>
</dbReference>
<evidence type="ECO:0000313" key="7">
    <source>
        <dbReference type="EMBL" id="MFD0624441.1"/>
    </source>
</evidence>
<gene>
    <name evidence="7" type="ORF">ACFQ2K_18345</name>
</gene>
<organism evidence="7 8">
    <name type="scientific">Streptomyces sanglieri</name>
    <dbReference type="NCBI Taxonomy" id="193460"/>
    <lineage>
        <taxon>Bacteria</taxon>
        <taxon>Bacillati</taxon>
        <taxon>Actinomycetota</taxon>
        <taxon>Actinomycetes</taxon>
        <taxon>Kitasatosporales</taxon>
        <taxon>Streptomycetaceae</taxon>
        <taxon>Streptomyces</taxon>
    </lineage>
</organism>
<dbReference type="Pfam" id="PF00550">
    <property type="entry name" value="PP-binding"/>
    <property type="match status" value="2"/>
</dbReference>
<dbReference type="PROSITE" id="PS00455">
    <property type="entry name" value="AMP_BINDING"/>
    <property type="match status" value="2"/>
</dbReference>
<dbReference type="PROSITE" id="PS00012">
    <property type="entry name" value="PHOSPHOPANTETHEINE"/>
    <property type="match status" value="2"/>
</dbReference>
<comment type="caution">
    <text evidence="7">The sequence shown here is derived from an EMBL/GenBank/DDBJ whole genome shotgun (WGS) entry which is preliminary data.</text>
</comment>
<dbReference type="Proteomes" id="UP001596915">
    <property type="component" value="Unassembled WGS sequence"/>
</dbReference>
<dbReference type="Gene3D" id="3.40.50.12780">
    <property type="entry name" value="N-terminal domain of ligase-like"/>
    <property type="match status" value="1"/>
</dbReference>
<dbReference type="Pfam" id="PF00668">
    <property type="entry name" value="Condensation"/>
    <property type="match status" value="3"/>
</dbReference>
<proteinExistence type="predicted"/>
<evidence type="ECO:0000259" key="6">
    <source>
        <dbReference type="PROSITE" id="PS50075"/>
    </source>
</evidence>
<dbReference type="InterPro" id="IPR001242">
    <property type="entry name" value="Condensation_dom"/>
</dbReference>
<evidence type="ECO:0000256" key="2">
    <source>
        <dbReference type="ARBA" id="ARBA00022450"/>
    </source>
</evidence>
<dbReference type="InterPro" id="IPR009081">
    <property type="entry name" value="PP-bd_ACP"/>
</dbReference>
<dbReference type="CDD" id="cd12117">
    <property type="entry name" value="A_NRPS_Srf_like"/>
    <property type="match status" value="1"/>
</dbReference>
<dbReference type="SUPFAM" id="SSF56801">
    <property type="entry name" value="Acetyl-CoA synthetase-like"/>
    <property type="match status" value="2"/>
</dbReference>
<dbReference type="InterPro" id="IPR020806">
    <property type="entry name" value="PKS_PP-bd"/>
</dbReference>
<dbReference type="NCBIfam" id="TIGR01733">
    <property type="entry name" value="AA-adenyl-dom"/>
    <property type="match status" value="2"/>
</dbReference>
<dbReference type="CDD" id="cd19534">
    <property type="entry name" value="E_NRPS"/>
    <property type="match status" value="1"/>
</dbReference>
<evidence type="ECO:0000256" key="5">
    <source>
        <dbReference type="ARBA" id="ARBA00023194"/>
    </source>
</evidence>
<reference evidence="8" key="1">
    <citation type="journal article" date="2019" name="Int. J. Syst. Evol. Microbiol.">
        <title>The Global Catalogue of Microorganisms (GCM) 10K type strain sequencing project: providing services to taxonomists for standard genome sequencing and annotation.</title>
        <authorList>
            <consortium name="The Broad Institute Genomics Platform"/>
            <consortium name="The Broad Institute Genome Sequencing Center for Infectious Disease"/>
            <person name="Wu L."/>
            <person name="Ma J."/>
        </authorList>
    </citation>
    <scope>NUCLEOTIDE SEQUENCE [LARGE SCALE GENOMIC DNA]</scope>
    <source>
        <strain evidence="8">JCM 12607</strain>
    </source>
</reference>